<dbReference type="Gene3D" id="3.40.190.10">
    <property type="entry name" value="Periplasmic binding protein-like II"/>
    <property type="match status" value="1"/>
</dbReference>
<dbReference type="Proteomes" id="UP000307943">
    <property type="component" value="Unassembled WGS sequence"/>
</dbReference>
<dbReference type="OrthoDB" id="9766758at2"/>
<dbReference type="EMBL" id="VDCQ01000029">
    <property type="protein sequence ID" value="TNJ64478.1"/>
    <property type="molecule type" value="Genomic_DNA"/>
</dbReference>
<dbReference type="PANTHER" id="PTHR43649">
    <property type="entry name" value="ARABINOSE-BINDING PROTEIN-RELATED"/>
    <property type="match status" value="1"/>
</dbReference>
<dbReference type="Pfam" id="PF01547">
    <property type="entry name" value="SBP_bac_1"/>
    <property type="match status" value="1"/>
</dbReference>
<keyword evidence="1" id="KW-0732">Signal</keyword>
<dbReference type="PROSITE" id="PS51257">
    <property type="entry name" value="PROKAR_LIPOPROTEIN"/>
    <property type="match status" value="1"/>
</dbReference>
<dbReference type="RefSeq" id="WP_139604071.1">
    <property type="nucleotide sequence ID" value="NZ_VDCQ01000029.1"/>
</dbReference>
<evidence type="ECO:0000313" key="2">
    <source>
        <dbReference type="EMBL" id="TNJ64478.1"/>
    </source>
</evidence>
<dbReference type="AlphaFoldDB" id="A0A5C4T601"/>
<evidence type="ECO:0000313" key="3">
    <source>
        <dbReference type="Proteomes" id="UP000307943"/>
    </source>
</evidence>
<sequence>MNSKKILLLAVTVSLIATACGQRESAQPNVDGEQPKKEAAPQPITLSFLNSHQDVPWAAMAKQLTEKKFPHITLNVVQATTKKEETLAALLTAGQQFDLIYAPLGELYTNKELRVYTDLNPLMKKHGFDTTRFVPGVMETLKSYGDNGDIPVFPFVLNNHALFYNKALFDKFAVPYPKDGMNWDDVYEIAKKMTRHTDGIQYKGFNFNELNIVYKNQLGQTFVDYKTLKGSVNTDPWKRWMDLHASFFNIPGNESAGAYSEQNQFLKEQILAMRTGPNLFNLNNTTLEAAVQSGLDFDLVTYPTIKGTPSNNQMNSPILGIAPTSKQQDAAFQVLAYWLSDEVQTLRAKAGYIPVVKNEDAKKVYAGDLTYAKGKNLEALFKDSVGTPVTAGKYDGKARAIANEALRAIMTGKKDTNTALREADEEINKYIEAELKK</sequence>
<evidence type="ECO:0000256" key="1">
    <source>
        <dbReference type="SAM" id="SignalP"/>
    </source>
</evidence>
<feature type="chain" id="PRO_5039102311" evidence="1">
    <location>
        <begin position="20"/>
        <end position="437"/>
    </location>
</feature>
<gene>
    <name evidence="2" type="ORF">FE784_20370</name>
</gene>
<comment type="caution">
    <text evidence="2">The sequence shown here is derived from an EMBL/GenBank/DDBJ whole genome shotgun (WGS) entry which is preliminary data.</text>
</comment>
<dbReference type="SUPFAM" id="SSF53850">
    <property type="entry name" value="Periplasmic binding protein-like II"/>
    <property type="match status" value="1"/>
</dbReference>
<name>A0A5C4T601_9BACL</name>
<accession>A0A5C4T601</accession>
<keyword evidence="3" id="KW-1185">Reference proteome</keyword>
<proteinExistence type="predicted"/>
<dbReference type="PANTHER" id="PTHR43649:SF12">
    <property type="entry name" value="DIACETYLCHITOBIOSE BINDING PROTEIN DASA"/>
    <property type="match status" value="1"/>
</dbReference>
<organism evidence="2 3">
    <name type="scientific">Paenibacillus hemerocallicola</name>
    <dbReference type="NCBI Taxonomy" id="1172614"/>
    <lineage>
        <taxon>Bacteria</taxon>
        <taxon>Bacillati</taxon>
        <taxon>Bacillota</taxon>
        <taxon>Bacilli</taxon>
        <taxon>Bacillales</taxon>
        <taxon>Paenibacillaceae</taxon>
        <taxon>Paenibacillus</taxon>
    </lineage>
</organism>
<feature type="signal peptide" evidence="1">
    <location>
        <begin position="1"/>
        <end position="19"/>
    </location>
</feature>
<dbReference type="InterPro" id="IPR050490">
    <property type="entry name" value="Bact_solute-bd_prot1"/>
</dbReference>
<protein>
    <submittedName>
        <fullName evidence="2">Carbohydrate ABC transporter substrate-binding protein</fullName>
    </submittedName>
</protein>
<dbReference type="InterPro" id="IPR006059">
    <property type="entry name" value="SBP"/>
</dbReference>
<reference evidence="2 3" key="1">
    <citation type="submission" date="2019-05" db="EMBL/GenBank/DDBJ databases">
        <title>We sequenced the genome of Paenibacillus hemerocallicola KCTC 33185 for further insight into its adaptation and study the phylogeny of Paenibacillus.</title>
        <authorList>
            <person name="Narsing Rao M.P."/>
        </authorList>
    </citation>
    <scope>NUCLEOTIDE SEQUENCE [LARGE SCALE GENOMIC DNA]</scope>
    <source>
        <strain evidence="2 3">KCTC 33185</strain>
    </source>
</reference>